<sequence length="253" mass="29470">MSRDFESTGSEEEFLKIYKEVDSQKYPRPSVTVDSVIFRYCSGQVQLLLIKRKNHPFQGKYALSGGFVDEQEDLDQAVMREVFEETHVQLDKKQIEQLLTIGTPHRDPRAWTISVAYLCYLHYEDGQKVEAGDDAASTHWISLKNTDGQIELWDGESQISQEDLAFDHWQIIETAVTRIRGRLEYYPTILQIMPEEETLSAFRLLFASFNPDYAKMDSTNFLRRFKHIFEKTGRKKATRTKKAATYTYTIKTI</sequence>
<dbReference type="PROSITE" id="PS51462">
    <property type="entry name" value="NUDIX"/>
    <property type="match status" value="1"/>
</dbReference>
<dbReference type="InterPro" id="IPR000086">
    <property type="entry name" value="NUDIX_hydrolase_dom"/>
</dbReference>
<dbReference type="InterPro" id="IPR015797">
    <property type="entry name" value="NUDIX_hydrolase-like_dom_sf"/>
</dbReference>
<name>A0ABS2PS76_9STRE</name>
<dbReference type="InterPro" id="IPR036388">
    <property type="entry name" value="WH-like_DNA-bd_sf"/>
</dbReference>
<proteinExistence type="predicted"/>
<protein>
    <submittedName>
        <fullName evidence="3">ADP-ribose pyrophosphatase YjhB (NUDIX family)</fullName>
    </submittedName>
</protein>
<evidence type="ECO:0000313" key="3">
    <source>
        <dbReference type="EMBL" id="MBM7642888.1"/>
    </source>
</evidence>
<reference evidence="3 4" key="1">
    <citation type="submission" date="2021-01" db="EMBL/GenBank/DDBJ databases">
        <title>Genomic Encyclopedia of Type Strains, Phase IV (KMG-IV): sequencing the most valuable type-strain genomes for metagenomic binning, comparative biology and taxonomic classification.</title>
        <authorList>
            <person name="Goeker M."/>
        </authorList>
    </citation>
    <scope>NUCLEOTIDE SEQUENCE [LARGE SCALE GENOMIC DNA]</scope>
    <source>
        <strain evidence="3 4">DSM 27382</strain>
    </source>
</reference>
<dbReference type="InterPro" id="IPR020084">
    <property type="entry name" value="NUDIX_hydrolase_CS"/>
</dbReference>
<keyword evidence="4" id="KW-1185">Reference proteome</keyword>
<dbReference type="SUPFAM" id="SSF55811">
    <property type="entry name" value="Nudix"/>
    <property type="match status" value="1"/>
</dbReference>
<comment type="caution">
    <text evidence="3">The sequence shown here is derived from an EMBL/GenBank/DDBJ whole genome shotgun (WGS) entry which is preliminary data.</text>
</comment>
<dbReference type="PROSITE" id="PS00893">
    <property type="entry name" value="NUDIX_BOX"/>
    <property type="match status" value="1"/>
</dbReference>
<dbReference type="Gene3D" id="3.90.79.10">
    <property type="entry name" value="Nucleoside Triphosphate Pyrophosphohydrolase"/>
    <property type="match status" value="1"/>
</dbReference>
<dbReference type="PANTHER" id="PTHR43736">
    <property type="entry name" value="ADP-RIBOSE PYROPHOSPHATASE"/>
    <property type="match status" value="1"/>
</dbReference>
<gene>
    <name evidence="3" type="ORF">JOC28_001188</name>
</gene>
<evidence type="ECO:0000313" key="4">
    <source>
        <dbReference type="Proteomes" id="UP000697472"/>
    </source>
</evidence>
<evidence type="ECO:0000256" key="1">
    <source>
        <dbReference type="ARBA" id="ARBA00022801"/>
    </source>
</evidence>
<dbReference type="Pfam" id="PF00293">
    <property type="entry name" value="NUDIX"/>
    <property type="match status" value="1"/>
</dbReference>
<dbReference type="Gene3D" id="1.10.10.10">
    <property type="entry name" value="Winged helix-like DNA-binding domain superfamily/Winged helix DNA-binding domain"/>
    <property type="match status" value="1"/>
</dbReference>
<organism evidence="3 4">
    <name type="scientific">Streptococcus loxodontisalivarius</name>
    <dbReference type="NCBI Taxonomy" id="1349415"/>
    <lineage>
        <taxon>Bacteria</taxon>
        <taxon>Bacillati</taxon>
        <taxon>Bacillota</taxon>
        <taxon>Bacilli</taxon>
        <taxon>Lactobacillales</taxon>
        <taxon>Streptococcaceae</taxon>
        <taxon>Streptococcus</taxon>
    </lineage>
</organism>
<evidence type="ECO:0000259" key="2">
    <source>
        <dbReference type="PROSITE" id="PS51462"/>
    </source>
</evidence>
<dbReference type="Proteomes" id="UP000697472">
    <property type="component" value="Unassembled WGS sequence"/>
</dbReference>
<dbReference type="CDD" id="cd18873">
    <property type="entry name" value="NUDIX_NadM_like"/>
    <property type="match status" value="1"/>
</dbReference>
<dbReference type="PANTHER" id="PTHR43736:SF4">
    <property type="entry name" value="SLR1690 PROTEIN"/>
    <property type="match status" value="1"/>
</dbReference>
<accession>A0ABS2PS76</accession>
<dbReference type="EMBL" id="JAFBEH010000022">
    <property type="protein sequence ID" value="MBM7642888.1"/>
    <property type="molecule type" value="Genomic_DNA"/>
</dbReference>
<feature type="domain" description="Nudix hydrolase" evidence="2">
    <location>
        <begin position="28"/>
        <end position="165"/>
    </location>
</feature>
<dbReference type="RefSeq" id="WP_205009724.1">
    <property type="nucleotide sequence ID" value="NZ_JAFBEH010000022.1"/>
</dbReference>
<keyword evidence="1" id="KW-0378">Hydrolase</keyword>